<feature type="compositionally biased region" description="Basic and acidic residues" evidence="1">
    <location>
        <begin position="1"/>
        <end position="15"/>
    </location>
</feature>
<dbReference type="PANTHER" id="PTHR38595">
    <property type="entry name" value="CYTOPLASMIC PROTEIN-RELATED"/>
    <property type="match status" value="1"/>
</dbReference>
<dbReference type="InterPro" id="IPR007048">
    <property type="entry name" value="IraD/Gp25-like"/>
</dbReference>
<name>A0A1H7DP84_9RHOB</name>
<dbReference type="NCBIfam" id="TIGR03357">
    <property type="entry name" value="VI_zyme"/>
    <property type="match status" value="1"/>
</dbReference>
<feature type="region of interest" description="Disordered" evidence="1">
    <location>
        <begin position="1"/>
        <end position="38"/>
    </location>
</feature>
<gene>
    <name evidence="3" type="ORF">SAMN05444007_11274</name>
</gene>
<protein>
    <submittedName>
        <fullName evidence="3">Type VI secretion system protein ImpF</fullName>
    </submittedName>
</protein>
<dbReference type="STRING" id="1227549.SAMN05444007_11274"/>
<dbReference type="InterPro" id="IPR053176">
    <property type="entry name" value="T6SS_TssE1-like"/>
</dbReference>
<evidence type="ECO:0000256" key="1">
    <source>
        <dbReference type="SAM" id="MobiDB-lite"/>
    </source>
</evidence>
<dbReference type="Pfam" id="PF04965">
    <property type="entry name" value="GPW_gp25"/>
    <property type="match status" value="1"/>
</dbReference>
<dbReference type="PANTHER" id="PTHR38595:SF1">
    <property type="entry name" value="TYPE VI SECRETION SYSTEM COMPONENT TSSE1"/>
    <property type="match status" value="1"/>
</dbReference>
<reference evidence="3 4" key="1">
    <citation type="submission" date="2016-10" db="EMBL/GenBank/DDBJ databases">
        <authorList>
            <person name="de Groot N.N."/>
        </authorList>
    </citation>
    <scope>NUCLEOTIDE SEQUENCE [LARGE SCALE GENOMIC DNA]</scope>
    <source>
        <strain evidence="3 4">DSM 29340</strain>
    </source>
</reference>
<accession>A0A1H7DP84</accession>
<sequence>MQGEKRREMVEKTLSERLQPSLLDRLTDDEPGQRKEGRDARVIDVSRLREIIQRDLSMLLNTTDQTDLIDPEIYPQAARSVLNYGIRETSGAFSTMARAKIIKRSIQKAIETFEPRIVQGSVMVELRSQERAGEMHVEFDIRAVMWAQPMPLELYLRSKVDVTTGELEIERR</sequence>
<organism evidence="3 4">
    <name type="scientific">Cribrihabitans marinus</name>
    <dbReference type="NCBI Taxonomy" id="1227549"/>
    <lineage>
        <taxon>Bacteria</taxon>
        <taxon>Pseudomonadati</taxon>
        <taxon>Pseudomonadota</taxon>
        <taxon>Alphaproteobacteria</taxon>
        <taxon>Rhodobacterales</taxon>
        <taxon>Paracoccaceae</taxon>
        <taxon>Cribrihabitans</taxon>
    </lineage>
</organism>
<feature type="compositionally biased region" description="Basic and acidic residues" evidence="1">
    <location>
        <begin position="25"/>
        <end position="38"/>
    </location>
</feature>
<dbReference type="Gene3D" id="3.10.450.40">
    <property type="match status" value="1"/>
</dbReference>
<feature type="domain" description="IraD/Gp25-like" evidence="2">
    <location>
        <begin position="47"/>
        <end position="149"/>
    </location>
</feature>
<evidence type="ECO:0000259" key="2">
    <source>
        <dbReference type="Pfam" id="PF04965"/>
    </source>
</evidence>
<dbReference type="Proteomes" id="UP000199379">
    <property type="component" value="Unassembled WGS sequence"/>
</dbReference>
<proteinExistence type="predicted"/>
<dbReference type="SUPFAM" id="SSF160719">
    <property type="entry name" value="gpW/gp25-like"/>
    <property type="match status" value="1"/>
</dbReference>
<keyword evidence="4" id="KW-1185">Reference proteome</keyword>
<evidence type="ECO:0000313" key="3">
    <source>
        <dbReference type="EMBL" id="SEK03378.1"/>
    </source>
</evidence>
<dbReference type="AlphaFoldDB" id="A0A1H7DP84"/>
<dbReference type="EMBL" id="FNYD01000012">
    <property type="protein sequence ID" value="SEK03378.1"/>
    <property type="molecule type" value="Genomic_DNA"/>
</dbReference>
<evidence type="ECO:0000313" key="4">
    <source>
        <dbReference type="Proteomes" id="UP000199379"/>
    </source>
</evidence>
<dbReference type="InterPro" id="IPR017737">
    <property type="entry name" value="TssE1-like"/>
</dbReference>